<keyword evidence="2" id="KW-1185">Reference proteome</keyword>
<reference evidence="1" key="1">
    <citation type="submission" date="2020-04" db="EMBL/GenBank/DDBJ databases">
        <authorList>
            <person name="Alioto T."/>
            <person name="Alioto T."/>
            <person name="Gomez Garrido J."/>
        </authorList>
    </citation>
    <scope>NUCLEOTIDE SEQUENCE</scope>
    <source>
        <strain evidence="1">A484AB</strain>
    </source>
</reference>
<sequence>MSWNEGEVVSETENIHPSVEVESSVNICKEPGGTIIEHDHGKAKICANCDDLARKATRLQKKKVIPCLMLKVRIVVKQALTHMLNFNMADIQDFVGNDEGGDDMDWQLEEKMSQPEEENGMA</sequence>
<name>A0A7D9I565_PARCT</name>
<accession>A0A7D9I565</accession>
<gene>
    <name evidence="1" type="ORF">PACLA_8A016656</name>
</gene>
<dbReference type="AlphaFoldDB" id="A0A7D9I565"/>
<dbReference type="EMBL" id="CACRXK020004013">
    <property type="protein sequence ID" value="CAB4001141.1"/>
    <property type="molecule type" value="Genomic_DNA"/>
</dbReference>
<dbReference type="Proteomes" id="UP001152795">
    <property type="component" value="Unassembled WGS sequence"/>
</dbReference>
<comment type="caution">
    <text evidence="1">The sequence shown here is derived from an EMBL/GenBank/DDBJ whole genome shotgun (WGS) entry which is preliminary data.</text>
</comment>
<proteinExistence type="predicted"/>
<organism evidence="1 2">
    <name type="scientific">Paramuricea clavata</name>
    <name type="common">Red gorgonian</name>
    <name type="synonym">Violescent sea-whip</name>
    <dbReference type="NCBI Taxonomy" id="317549"/>
    <lineage>
        <taxon>Eukaryota</taxon>
        <taxon>Metazoa</taxon>
        <taxon>Cnidaria</taxon>
        <taxon>Anthozoa</taxon>
        <taxon>Octocorallia</taxon>
        <taxon>Malacalcyonacea</taxon>
        <taxon>Plexauridae</taxon>
        <taxon>Paramuricea</taxon>
    </lineage>
</organism>
<protein>
    <submittedName>
        <fullName evidence="1">Uncharacterized protein</fullName>
    </submittedName>
</protein>
<evidence type="ECO:0000313" key="1">
    <source>
        <dbReference type="EMBL" id="CAB4001141.1"/>
    </source>
</evidence>
<evidence type="ECO:0000313" key="2">
    <source>
        <dbReference type="Proteomes" id="UP001152795"/>
    </source>
</evidence>